<name>A0A6J5LMK6_9CAUD</name>
<accession>A0A6J5LMK6</accession>
<dbReference type="EMBL" id="LR796272">
    <property type="protein sequence ID" value="CAB4132979.1"/>
    <property type="molecule type" value="Genomic_DNA"/>
</dbReference>
<proteinExistence type="predicted"/>
<evidence type="ECO:0000313" key="1">
    <source>
        <dbReference type="EMBL" id="CAB4132979.1"/>
    </source>
</evidence>
<sequence length="120" mass="12569">MSDVFIKSGEQPRYFAFSGVKSTTATGASSPIYKESPYSSFQAIITGTGTVTATIAIQVCIEDDTANGINSNWITMSTITLSGTTTATDGFTTIAPWRWVRANVSAISGTGATVQIIMGV</sequence>
<protein>
    <submittedName>
        <fullName evidence="1">Uncharacterized protein</fullName>
    </submittedName>
</protein>
<organism evidence="1">
    <name type="scientific">uncultured Caudovirales phage</name>
    <dbReference type="NCBI Taxonomy" id="2100421"/>
    <lineage>
        <taxon>Viruses</taxon>
        <taxon>Duplodnaviria</taxon>
        <taxon>Heunggongvirae</taxon>
        <taxon>Uroviricota</taxon>
        <taxon>Caudoviricetes</taxon>
        <taxon>Peduoviridae</taxon>
        <taxon>Maltschvirus</taxon>
        <taxon>Maltschvirus maltsch</taxon>
    </lineage>
</organism>
<reference evidence="1" key="1">
    <citation type="submission" date="2020-04" db="EMBL/GenBank/DDBJ databases">
        <authorList>
            <person name="Chiriac C."/>
            <person name="Salcher M."/>
            <person name="Ghai R."/>
            <person name="Kavagutti S V."/>
        </authorList>
    </citation>
    <scope>NUCLEOTIDE SEQUENCE</scope>
</reference>
<gene>
    <name evidence="1" type="ORF">UFOVP251_50</name>
</gene>